<keyword evidence="2" id="KW-1185">Reference proteome</keyword>
<dbReference type="EMBL" id="JBJQND010000008">
    <property type="protein sequence ID" value="KAL3868303.1"/>
    <property type="molecule type" value="Genomic_DNA"/>
</dbReference>
<evidence type="ECO:0000313" key="1">
    <source>
        <dbReference type="EMBL" id="KAL3868303.1"/>
    </source>
</evidence>
<sequence>MCLELDAQNFKDIRLSLHDLAKLEKSNYPVARIVERTVRCDSAPLEERLAEDIFILYHFLAGDNNLTELKSLASRHKQRTGRNDSSICTSIVFKRKEPNKQSQRLESEQEQVMQNSECNSISNLLNDKDDTTATVDNLYKIIDLKHFIQDSIQQMKDDIRNELKAELDKMRK</sequence>
<organism evidence="1 2">
    <name type="scientific">Sinanodonta woodiana</name>
    <name type="common">Chinese pond mussel</name>
    <name type="synonym">Anodonta woodiana</name>
    <dbReference type="NCBI Taxonomy" id="1069815"/>
    <lineage>
        <taxon>Eukaryota</taxon>
        <taxon>Metazoa</taxon>
        <taxon>Spiralia</taxon>
        <taxon>Lophotrochozoa</taxon>
        <taxon>Mollusca</taxon>
        <taxon>Bivalvia</taxon>
        <taxon>Autobranchia</taxon>
        <taxon>Heteroconchia</taxon>
        <taxon>Palaeoheterodonta</taxon>
        <taxon>Unionida</taxon>
        <taxon>Unionoidea</taxon>
        <taxon>Unionidae</taxon>
        <taxon>Unioninae</taxon>
        <taxon>Sinanodonta</taxon>
    </lineage>
</organism>
<proteinExistence type="predicted"/>
<accession>A0ABD3W6F9</accession>
<protein>
    <submittedName>
        <fullName evidence="1">Uncharacterized protein</fullName>
    </submittedName>
</protein>
<gene>
    <name evidence="1" type="ORF">ACJMK2_041127</name>
</gene>
<comment type="caution">
    <text evidence="1">The sequence shown here is derived from an EMBL/GenBank/DDBJ whole genome shotgun (WGS) entry which is preliminary data.</text>
</comment>
<reference evidence="1 2" key="1">
    <citation type="submission" date="2024-11" db="EMBL/GenBank/DDBJ databases">
        <title>Chromosome-level genome assembly of the freshwater bivalve Anodonta woodiana.</title>
        <authorList>
            <person name="Chen X."/>
        </authorList>
    </citation>
    <scope>NUCLEOTIDE SEQUENCE [LARGE SCALE GENOMIC DNA]</scope>
    <source>
        <strain evidence="1">MN2024</strain>
        <tissue evidence="1">Gills</tissue>
    </source>
</reference>
<dbReference type="AlphaFoldDB" id="A0ABD3W6F9"/>
<evidence type="ECO:0000313" key="2">
    <source>
        <dbReference type="Proteomes" id="UP001634394"/>
    </source>
</evidence>
<name>A0ABD3W6F9_SINWO</name>
<dbReference type="Proteomes" id="UP001634394">
    <property type="component" value="Unassembled WGS sequence"/>
</dbReference>